<dbReference type="RefSeq" id="WP_180689672.1">
    <property type="nucleotide sequence ID" value="NZ_CP059052.1"/>
</dbReference>
<name>A0A7D6A7F3_PSEPU</name>
<evidence type="ECO:0000313" key="1">
    <source>
        <dbReference type="EMBL" id="QLJ16263.1"/>
    </source>
</evidence>
<gene>
    <name evidence="1" type="ORF">H0H12_10200</name>
</gene>
<organism evidence="1 2">
    <name type="scientific">Pseudomonas putida</name>
    <name type="common">Arthrobacter siderocapsulatus</name>
    <dbReference type="NCBI Taxonomy" id="303"/>
    <lineage>
        <taxon>Bacteria</taxon>
        <taxon>Pseudomonadati</taxon>
        <taxon>Pseudomonadota</taxon>
        <taxon>Gammaproteobacteria</taxon>
        <taxon>Pseudomonadales</taxon>
        <taxon>Pseudomonadaceae</taxon>
        <taxon>Pseudomonas</taxon>
    </lineage>
</organism>
<reference evidence="1 2" key="1">
    <citation type="journal article" date="2009" name="Mikrobiologiia">
        <title>[Phenanthren biodegradation and interaction of Pseudomonas putida BS3701 and Burkholderia sp.BS3702 in plant rhizosphere].</title>
        <authorList>
            <person name="Ovchinnikova A.A."/>
            <person name="Vetrova A.A."/>
            <person name="Filonov A.E."/>
            <person name="Boronin A.M."/>
        </authorList>
    </citation>
    <scope>NUCLEOTIDE SEQUENCE [LARGE SCALE GENOMIC DNA]</scope>
    <source>
        <strain evidence="1 2">BS3701</strain>
    </source>
</reference>
<dbReference type="AlphaFoldDB" id="A0A7D6A7F3"/>
<accession>A0A7D6A7F3</accession>
<dbReference type="Proteomes" id="UP000510934">
    <property type="component" value="Chromosome"/>
</dbReference>
<dbReference type="EMBL" id="CP059052">
    <property type="protein sequence ID" value="QLJ16263.1"/>
    <property type="molecule type" value="Genomic_DNA"/>
</dbReference>
<evidence type="ECO:0000313" key="2">
    <source>
        <dbReference type="Proteomes" id="UP000510934"/>
    </source>
</evidence>
<proteinExistence type="predicted"/>
<dbReference type="Pfam" id="PF09926">
    <property type="entry name" value="DUF2158"/>
    <property type="match status" value="1"/>
</dbReference>
<sequence>MSEFKKGDVVVMRSGGPKMTVADVGDFSGFGMGPENGVKCQWFEKTKMYEQVFDAEVLKPYTAPSVGFVVGRG</sequence>
<dbReference type="InterPro" id="IPR019226">
    <property type="entry name" value="DUF2158"/>
</dbReference>
<protein>
    <submittedName>
        <fullName evidence="1">DUF2158 domain-containing protein</fullName>
    </submittedName>
</protein>